<evidence type="ECO:0000256" key="1">
    <source>
        <dbReference type="ARBA" id="ARBA00004442"/>
    </source>
</evidence>
<dbReference type="EMBL" id="PVBQ01000005">
    <property type="protein sequence ID" value="PRD47745.1"/>
    <property type="molecule type" value="Genomic_DNA"/>
</dbReference>
<dbReference type="AlphaFoldDB" id="A0A2S9J4Q1"/>
<keyword evidence="5" id="KW-0998">Cell outer membrane</keyword>
<evidence type="ECO:0000259" key="7">
    <source>
        <dbReference type="Pfam" id="PF14322"/>
    </source>
</evidence>
<comment type="subcellular location">
    <subcellularLocation>
        <location evidence="1">Cell outer membrane</location>
    </subcellularLocation>
</comment>
<evidence type="ECO:0000256" key="2">
    <source>
        <dbReference type="ARBA" id="ARBA00006275"/>
    </source>
</evidence>
<reference evidence="8 9" key="1">
    <citation type="submission" date="2018-02" db="EMBL/GenBank/DDBJ databases">
        <title>The draft genome of Sphingobacterium sp. 5JN-11.</title>
        <authorList>
            <person name="Liu L."/>
            <person name="Li L."/>
            <person name="Liang L."/>
            <person name="Zhang X."/>
            <person name="Wang T."/>
        </authorList>
    </citation>
    <scope>NUCLEOTIDE SEQUENCE [LARGE SCALE GENOMIC DNA]</scope>
    <source>
        <strain evidence="8 9">5JN-11</strain>
    </source>
</reference>
<evidence type="ECO:0000256" key="4">
    <source>
        <dbReference type="ARBA" id="ARBA00023136"/>
    </source>
</evidence>
<evidence type="ECO:0000256" key="5">
    <source>
        <dbReference type="ARBA" id="ARBA00023237"/>
    </source>
</evidence>
<feature type="domain" description="SusD-like N-terminal" evidence="7">
    <location>
        <begin position="40"/>
        <end position="219"/>
    </location>
</feature>
<dbReference type="InterPro" id="IPR011990">
    <property type="entry name" value="TPR-like_helical_dom_sf"/>
</dbReference>
<dbReference type="Gene3D" id="1.25.40.390">
    <property type="match status" value="1"/>
</dbReference>
<gene>
    <name evidence="8" type="ORF">C5745_07445</name>
</gene>
<evidence type="ECO:0000313" key="8">
    <source>
        <dbReference type="EMBL" id="PRD47745.1"/>
    </source>
</evidence>
<keyword evidence="4" id="KW-0472">Membrane</keyword>
<feature type="domain" description="RagB/SusD" evidence="6">
    <location>
        <begin position="400"/>
        <end position="561"/>
    </location>
</feature>
<dbReference type="GO" id="GO:0009279">
    <property type="term" value="C:cell outer membrane"/>
    <property type="evidence" value="ECO:0007669"/>
    <property type="project" value="UniProtKB-SubCell"/>
</dbReference>
<evidence type="ECO:0000313" key="9">
    <source>
        <dbReference type="Proteomes" id="UP000239711"/>
    </source>
</evidence>
<dbReference type="Pfam" id="PF07980">
    <property type="entry name" value="SusD_RagB"/>
    <property type="match status" value="1"/>
</dbReference>
<keyword evidence="3" id="KW-0732">Signal</keyword>
<organism evidence="8 9">
    <name type="scientific">Sphingobacterium haloxyli</name>
    <dbReference type="NCBI Taxonomy" id="2100533"/>
    <lineage>
        <taxon>Bacteria</taxon>
        <taxon>Pseudomonadati</taxon>
        <taxon>Bacteroidota</taxon>
        <taxon>Sphingobacteriia</taxon>
        <taxon>Sphingobacteriales</taxon>
        <taxon>Sphingobacteriaceae</taxon>
        <taxon>Sphingobacterium</taxon>
    </lineage>
</organism>
<dbReference type="InterPro" id="IPR033985">
    <property type="entry name" value="SusD-like_N"/>
</dbReference>
<dbReference type="RefSeq" id="WP_105716372.1">
    <property type="nucleotide sequence ID" value="NZ_PVBQ01000005.1"/>
</dbReference>
<evidence type="ECO:0000259" key="6">
    <source>
        <dbReference type="Pfam" id="PF07980"/>
    </source>
</evidence>
<comment type="similarity">
    <text evidence="2">Belongs to the SusD family.</text>
</comment>
<sequence>MKILIRNIALIILLSSCNEEKWLQEEPLDFYSPENSYRTIGQFQHSVNYLYDNLRNLYWSRAQNIPDAFFTPSDFCFFSYDFPNAQLNNLSTFLMATTVTPQKLWTVCYNQINSANTILNRLQLADQISEAEKGTIRGQALFFRAFAYRVLANYYGGVPISLEEITVAKRDYVRATRAEVYDQCRSDLEEAEQLLANIDQVADGKVSKQAVQHLLTEIYISLERYTDAINTASAIISLPQMGLMTQRFGSRKGEQGNVYWDLFQANNQNRTSGNSESIFVLQYDFQNPGSNYSAEYPRYFLPAYFSVQVEANSGNMTLAFPDITAEKGGRGIGSNHGTHYFFNELWGTDLNRDLRATEPMIVRDFRIDNRDAKGFGQWLVKDGWLRTADTLLNFFPFIMKGSRVGDFPQQSYARNSDGSIKTTPLGEHVILNSSGLANGSFKDEYAFRLAETYLLRAEAYLGNNEKQKALADINIIRQRANATLAVESDITVDYILEERLRELYMEEWRTMTLCRLGKNVERTRKYNPAGFNVGDHQNLWPIPYGEIEKNIFAELTQNDGY</sequence>
<dbReference type="OrthoDB" id="5694214at2"/>
<comment type="caution">
    <text evidence="8">The sequence shown here is derived from an EMBL/GenBank/DDBJ whole genome shotgun (WGS) entry which is preliminary data.</text>
</comment>
<proteinExistence type="inferred from homology"/>
<dbReference type="Pfam" id="PF14322">
    <property type="entry name" value="SusD-like_3"/>
    <property type="match status" value="1"/>
</dbReference>
<dbReference type="PROSITE" id="PS51257">
    <property type="entry name" value="PROKAR_LIPOPROTEIN"/>
    <property type="match status" value="1"/>
</dbReference>
<dbReference type="Proteomes" id="UP000239711">
    <property type="component" value="Unassembled WGS sequence"/>
</dbReference>
<evidence type="ECO:0000256" key="3">
    <source>
        <dbReference type="ARBA" id="ARBA00022729"/>
    </source>
</evidence>
<name>A0A2S9J4Q1_9SPHI</name>
<dbReference type="InterPro" id="IPR012944">
    <property type="entry name" value="SusD_RagB_dom"/>
</dbReference>
<keyword evidence="9" id="KW-1185">Reference proteome</keyword>
<protein>
    <submittedName>
        <fullName evidence="8">RagB/SusD family nutrient uptake outer membrane protein</fullName>
    </submittedName>
</protein>
<accession>A0A2S9J4Q1</accession>
<dbReference type="SUPFAM" id="SSF48452">
    <property type="entry name" value="TPR-like"/>
    <property type="match status" value="1"/>
</dbReference>